<dbReference type="PANTHER" id="PTHR34978:SF3">
    <property type="entry name" value="SLR0241 PROTEIN"/>
    <property type="match status" value="1"/>
</dbReference>
<dbReference type="InterPro" id="IPR052173">
    <property type="entry name" value="Beta-lactam_resp_regulator"/>
</dbReference>
<feature type="transmembrane region" description="Helical" evidence="2">
    <location>
        <begin position="37"/>
        <end position="55"/>
    </location>
</feature>
<feature type="region of interest" description="Disordered" evidence="1">
    <location>
        <begin position="76"/>
        <end position="109"/>
    </location>
</feature>
<evidence type="ECO:0000256" key="1">
    <source>
        <dbReference type="SAM" id="MobiDB-lite"/>
    </source>
</evidence>
<evidence type="ECO:0000313" key="5">
    <source>
        <dbReference type="Proteomes" id="UP000620366"/>
    </source>
</evidence>
<dbReference type="EMBL" id="JACRSP010000003">
    <property type="protein sequence ID" value="MBC8536559.1"/>
    <property type="molecule type" value="Genomic_DNA"/>
</dbReference>
<protein>
    <recommendedName>
        <fullName evidence="3">Peptidase M56 domain-containing protein</fullName>
    </recommendedName>
</protein>
<feature type="domain" description="Peptidase M56" evidence="3">
    <location>
        <begin position="8"/>
        <end position="283"/>
    </location>
</feature>
<feature type="compositionally biased region" description="Polar residues" evidence="1">
    <location>
        <begin position="76"/>
        <end position="89"/>
    </location>
</feature>
<dbReference type="RefSeq" id="WP_249300401.1">
    <property type="nucleotide sequence ID" value="NZ_JACRSP010000003.1"/>
</dbReference>
<dbReference type="InterPro" id="IPR008756">
    <property type="entry name" value="Peptidase_M56"/>
</dbReference>
<name>A0A926DEY0_9FIRM</name>
<dbReference type="Pfam" id="PF05569">
    <property type="entry name" value="Peptidase_M56"/>
    <property type="match status" value="1"/>
</dbReference>
<evidence type="ECO:0000313" key="4">
    <source>
        <dbReference type="EMBL" id="MBC8536559.1"/>
    </source>
</evidence>
<proteinExistence type="predicted"/>
<accession>A0A926DEY0</accession>
<sequence>MLYRLFFEVLRMSLTASFVIAAVLAARLLLRRAPRLCCYVLWSVVLFRLLCPVSFTSGLSVLPAGMTARLETLSSPPQIQTSPQAQNLPQAEAPPQTAETADAVSEPGDTDGHRGWNAFAFVWAFGAAAVVLRGMISLLRLRRRLVGAVLAHDHVYLADHIDTPFVLGVLRPKIYLPSQLTGREREYVTLHEQTHIRRGDHIVKLMAFAALAVHWFNPLVWAASALLTADMERSCDESVLRRMGPQIAPEYAGSLLRFATGKRVAAGAPLAFGEGDTTGRIRAVLGYRKRTLWVTAALLAAAAALCFCLAANPMKKAGSLPPGSYLCAEGDRAFPASVTLFEGNRFQFTHSVLSGRIYGGTYRLDGQKLTLSTQDGGDCFVFTALDDRLVFEKEESSALPVYRGESALADGAVFLLERVDRGVSSERRAELLPGRVYHDLTAVGALETTAGELSGYQLYTNSTDITVRVPAGSPVAEVYLYDAGAADWIQCGTIGKGKTEVIFSGLTAARNYYLELSADGTQRVTVTD</sequence>
<evidence type="ECO:0000256" key="2">
    <source>
        <dbReference type="SAM" id="Phobius"/>
    </source>
</evidence>
<dbReference type="Proteomes" id="UP000620366">
    <property type="component" value="Unassembled WGS sequence"/>
</dbReference>
<reference evidence="4" key="1">
    <citation type="submission" date="2020-08" db="EMBL/GenBank/DDBJ databases">
        <title>Genome public.</title>
        <authorList>
            <person name="Liu C."/>
            <person name="Sun Q."/>
        </authorList>
    </citation>
    <scope>NUCLEOTIDE SEQUENCE</scope>
    <source>
        <strain evidence="4">BX7</strain>
    </source>
</reference>
<feature type="transmembrane region" description="Helical" evidence="2">
    <location>
        <begin position="12"/>
        <end position="30"/>
    </location>
</feature>
<comment type="caution">
    <text evidence="4">The sequence shown here is derived from an EMBL/GenBank/DDBJ whole genome shotgun (WGS) entry which is preliminary data.</text>
</comment>
<evidence type="ECO:0000259" key="3">
    <source>
        <dbReference type="Pfam" id="PF05569"/>
    </source>
</evidence>
<feature type="transmembrane region" description="Helical" evidence="2">
    <location>
        <begin position="292"/>
        <end position="311"/>
    </location>
</feature>
<dbReference type="PANTHER" id="PTHR34978">
    <property type="entry name" value="POSSIBLE SENSOR-TRANSDUCER PROTEIN BLAR"/>
    <property type="match status" value="1"/>
</dbReference>
<keyword evidence="2" id="KW-1133">Transmembrane helix</keyword>
<keyword evidence="2" id="KW-0472">Membrane</keyword>
<dbReference type="CDD" id="cd07341">
    <property type="entry name" value="M56_BlaR1_MecR1_like"/>
    <property type="match status" value="1"/>
</dbReference>
<keyword evidence="5" id="KW-1185">Reference proteome</keyword>
<dbReference type="AlphaFoldDB" id="A0A926DEY0"/>
<gene>
    <name evidence="4" type="ORF">H8695_07665</name>
</gene>
<keyword evidence="2" id="KW-0812">Transmembrane</keyword>
<organism evidence="4 5">
    <name type="scientific">Feifania hominis</name>
    <dbReference type="NCBI Taxonomy" id="2763660"/>
    <lineage>
        <taxon>Bacteria</taxon>
        <taxon>Bacillati</taxon>
        <taxon>Bacillota</taxon>
        <taxon>Clostridia</taxon>
        <taxon>Eubacteriales</taxon>
        <taxon>Feifaniaceae</taxon>
        <taxon>Feifania</taxon>
    </lineage>
</organism>
<feature type="transmembrane region" description="Helical" evidence="2">
    <location>
        <begin position="116"/>
        <end position="136"/>
    </location>
</feature>